<dbReference type="PROSITE" id="PS50294">
    <property type="entry name" value="WD_REPEATS_REGION"/>
    <property type="match status" value="2"/>
</dbReference>
<evidence type="ECO:0000313" key="4">
    <source>
        <dbReference type="EMBL" id="CAG9579778.1"/>
    </source>
</evidence>
<dbReference type="SUPFAM" id="SSF50978">
    <property type="entry name" value="WD40 repeat-like"/>
    <property type="match status" value="1"/>
</dbReference>
<proteinExistence type="predicted"/>
<dbReference type="Gene3D" id="2.130.10.10">
    <property type="entry name" value="YVTN repeat-like/Quinoprotein amine dehydrogenase"/>
    <property type="match status" value="2"/>
</dbReference>
<dbReference type="PROSITE" id="PS50082">
    <property type="entry name" value="WD_REPEATS_2"/>
    <property type="match status" value="2"/>
</dbReference>
<dbReference type="InterPro" id="IPR036322">
    <property type="entry name" value="WD40_repeat_dom_sf"/>
</dbReference>
<dbReference type="PANTHER" id="PTHR19878:SF8">
    <property type="entry name" value="AUTOPHAGY-RELATED 16, ISOFORM F"/>
    <property type="match status" value="1"/>
</dbReference>
<dbReference type="GO" id="GO:0034045">
    <property type="term" value="C:phagophore assembly site membrane"/>
    <property type="evidence" value="ECO:0007669"/>
    <property type="project" value="TreeGrafter"/>
</dbReference>
<dbReference type="OrthoDB" id="6262491at2759"/>
<evidence type="ECO:0000313" key="5">
    <source>
        <dbReference type="Proteomes" id="UP000789524"/>
    </source>
</evidence>
<feature type="repeat" description="WD" evidence="3">
    <location>
        <begin position="75"/>
        <end position="116"/>
    </location>
</feature>
<comment type="caution">
    <text evidence="4">The sequence shown here is derived from an EMBL/GenBank/DDBJ whole genome shotgun (WGS) entry which is preliminary data.</text>
</comment>
<dbReference type="InterPro" id="IPR045160">
    <property type="entry name" value="ATG16"/>
</dbReference>
<dbReference type="InterPro" id="IPR020472">
    <property type="entry name" value="WD40_PAC1"/>
</dbReference>
<evidence type="ECO:0000256" key="2">
    <source>
        <dbReference type="ARBA" id="ARBA00022737"/>
    </source>
</evidence>
<reference evidence="4" key="1">
    <citation type="submission" date="2021-09" db="EMBL/GenBank/DDBJ databases">
        <authorList>
            <person name="Martin H S."/>
        </authorList>
    </citation>
    <scope>NUCLEOTIDE SEQUENCE</scope>
</reference>
<feature type="repeat" description="WD" evidence="3">
    <location>
        <begin position="246"/>
        <end position="277"/>
    </location>
</feature>
<gene>
    <name evidence="4" type="ORF">DCHRY22_LOCUS13347</name>
</gene>
<dbReference type="Pfam" id="PF00400">
    <property type="entry name" value="WD40"/>
    <property type="match status" value="3"/>
</dbReference>
<keyword evidence="1 3" id="KW-0853">WD repeat</keyword>
<dbReference type="PRINTS" id="PR00320">
    <property type="entry name" value="GPROTEINBRPT"/>
</dbReference>
<dbReference type="PANTHER" id="PTHR19878">
    <property type="entry name" value="AUTOPHAGY PROTEIN 16-LIKE"/>
    <property type="match status" value="1"/>
</dbReference>
<evidence type="ECO:0000256" key="1">
    <source>
        <dbReference type="ARBA" id="ARBA00022574"/>
    </source>
</evidence>
<name>A0A8J2VVJ1_9NEOP</name>
<dbReference type="GO" id="GO:0000421">
    <property type="term" value="C:autophagosome membrane"/>
    <property type="evidence" value="ECO:0007669"/>
    <property type="project" value="TreeGrafter"/>
</dbReference>
<dbReference type="PROSITE" id="PS00678">
    <property type="entry name" value="WD_REPEATS_1"/>
    <property type="match status" value="1"/>
</dbReference>
<protein>
    <submittedName>
        <fullName evidence="4">(African queen) hypothetical protein</fullName>
    </submittedName>
</protein>
<dbReference type="GO" id="GO:0034274">
    <property type="term" value="C:Atg12-Atg5-Atg16 complex"/>
    <property type="evidence" value="ECO:0007669"/>
    <property type="project" value="TreeGrafter"/>
</dbReference>
<keyword evidence="5" id="KW-1185">Reference proteome</keyword>
<keyword evidence="2" id="KW-0677">Repeat</keyword>
<dbReference type="InterPro" id="IPR001680">
    <property type="entry name" value="WD40_rpt"/>
</dbReference>
<dbReference type="SMART" id="SM00320">
    <property type="entry name" value="WD40"/>
    <property type="match status" value="5"/>
</dbReference>
<dbReference type="GO" id="GO:0000045">
    <property type="term" value="P:autophagosome assembly"/>
    <property type="evidence" value="ECO:0007669"/>
    <property type="project" value="InterPro"/>
</dbReference>
<dbReference type="InterPro" id="IPR019775">
    <property type="entry name" value="WD40_repeat_CS"/>
</dbReference>
<accession>A0A8J2VVJ1</accession>
<sequence>MTSGPGKLALKTFTGHKRITVDYQSTNKHIVNVRRAFLETIDLSTSRARQANHVLSQAAYRMQYANNFSALTHTLTGHSGKVMAAKFLGEPTKVISGSHDRTLKIWDLRSRMCTETKFAGSSCNDLVTSDGAGSTIISGHFDKRIRFWDIRTEMSANHIMLQGKVTSLDLSRDSNYLLACVRDDTIQLIDLRMNNIVRSFSHESFKVGCDWSRAAFGPGGRLLSVGAADGAAYVWNTHSGRLEAVLKDHTSAVTAVSWHPQSGLLASVDRGKRAVIWGDL</sequence>
<dbReference type="GO" id="GO:0043495">
    <property type="term" value="F:protein-membrane adaptor activity"/>
    <property type="evidence" value="ECO:0007669"/>
    <property type="project" value="TreeGrafter"/>
</dbReference>
<evidence type="ECO:0000256" key="3">
    <source>
        <dbReference type="PROSITE-ProRule" id="PRU00221"/>
    </source>
</evidence>
<dbReference type="AlphaFoldDB" id="A0A8J2VVJ1"/>
<dbReference type="Proteomes" id="UP000789524">
    <property type="component" value="Unassembled WGS sequence"/>
</dbReference>
<dbReference type="EMBL" id="CAKASE010000079">
    <property type="protein sequence ID" value="CAG9579778.1"/>
    <property type="molecule type" value="Genomic_DNA"/>
</dbReference>
<organism evidence="4 5">
    <name type="scientific">Danaus chrysippus</name>
    <name type="common">African queen</name>
    <dbReference type="NCBI Taxonomy" id="151541"/>
    <lineage>
        <taxon>Eukaryota</taxon>
        <taxon>Metazoa</taxon>
        <taxon>Ecdysozoa</taxon>
        <taxon>Arthropoda</taxon>
        <taxon>Hexapoda</taxon>
        <taxon>Insecta</taxon>
        <taxon>Pterygota</taxon>
        <taxon>Neoptera</taxon>
        <taxon>Endopterygota</taxon>
        <taxon>Lepidoptera</taxon>
        <taxon>Glossata</taxon>
        <taxon>Ditrysia</taxon>
        <taxon>Papilionoidea</taxon>
        <taxon>Nymphalidae</taxon>
        <taxon>Danainae</taxon>
        <taxon>Danaini</taxon>
        <taxon>Danaina</taxon>
        <taxon>Danaus</taxon>
        <taxon>Anosia</taxon>
    </lineage>
</organism>
<dbReference type="InterPro" id="IPR015943">
    <property type="entry name" value="WD40/YVTN_repeat-like_dom_sf"/>
</dbReference>